<gene>
    <name evidence="3" type="ORF">CRYO30217_03061</name>
</gene>
<feature type="transmembrane region" description="Helical" evidence="2">
    <location>
        <begin position="69"/>
        <end position="90"/>
    </location>
</feature>
<dbReference type="AlphaFoldDB" id="A0A916JQ10"/>
<evidence type="ECO:0000313" key="3">
    <source>
        <dbReference type="EMBL" id="CAG5086258.1"/>
    </source>
</evidence>
<keyword evidence="2" id="KW-1133">Transmembrane helix</keyword>
<dbReference type="KEGG" id="ptan:CRYO30217_03061"/>
<feature type="region of interest" description="Disordered" evidence="1">
    <location>
        <begin position="278"/>
        <end position="301"/>
    </location>
</feature>
<evidence type="ECO:0000313" key="4">
    <source>
        <dbReference type="Proteomes" id="UP000683507"/>
    </source>
</evidence>
<evidence type="ECO:0000256" key="1">
    <source>
        <dbReference type="SAM" id="MobiDB-lite"/>
    </source>
</evidence>
<organism evidence="3 4">
    <name type="scientific">Parvicella tangerina</name>
    <dbReference type="NCBI Taxonomy" id="2829795"/>
    <lineage>
        <taxon>Bacteria</taxon>
        <taxon>Pseudomonadati</taxon>
        <taxon>Bacteroidota</taxon>
        <taxon>Flavobacteriia</taxon>
        <taxon>Flavobacteriales</taxon>
        <taxon>Parvicellaceae</taxon>
        <taxon>Parvicella</taxon>
    </lineage>
</organism>
<sequence>MLEQLGLFTKKYLFATLLIIIGIVLVAVAVIPHEALQRTQSGEFLLGGISILIAGIVSLLYSLELINKLIHFSVMIILFVFCGILTVLSIQSLQDTIEKKKAYEQYVKEVKQSLDDIRQVQLKYKKKYGKFATSFDELKRFLTKDQVYNTIPVVLHPSGQIPDRQPKGWELDTLGYDPFEDEALIQDGIDEEEAIKLGYFRVDTMWVPVMEDLFYSEEAKKNAEEREFEFDPQKLDVIRNTGDKTYQFKLVTKELDSLSNAMLVIDTYAFNPFKEDGQPRDTMKLGSLDLSDESTNGSWEQ</sequence>
<keyword evidence="4" id="KW-1185">Reference proteome</keyword>
<name>A0A916JQ10_9FLAO</name>
<dbReference type="Proteomes" id="UP000683507">
    <property type="component" value="Chromosome"/>
</dbReference>
<protein>
    <submittedName>
        <fullName evidence="3">Uncharacterized protein</fullName>
    </submittedName>
</protein>
<dbReference type="RefSeq" id="WP_258543252.1">
    <property type="nucleotide sequence ID" value="NZ_OU015584.1"/>
</dbReference>
<proteinExistence type="predicted"/>
<accession>A0A916JQ10</accession>
<keyword evidence="2" id="KW-0472">Membrane</keyword>
<feature type="transmembrane region" description="Helical" evidence="2">
    <location>
        <begin position="12"/>
        <end position="32"/>
    </location>
</feature>
<reference evidence="3" key="1">
    <citation type="submission" date="2021-04" db="EMBL/GenBank/DDBJ databases">
        <authorList>
            <person name="Rodrigo-Torres L."/>
            <person name="Arahal R. D."/>
            <person name="Lucena T."/>
        </authorList>
    </citation>
    <scope>NUCLEOTIDE SEQUENCE</scope>
    <source>
        <strain evidence="3">AS29M-1</strain>
    </source>
</reference>
<dbReference type="EMBL" id="OU015584">
    <property type="protein sequence ID" value="CAG5086258.1"/>
    <property type="molecule type" value="Genomic_DNA"/>
</dbReference>
<evidence type="ECO:0000256" key="2">
    <source>
        <dbReference type="SAM" id="Phobius"/>
    </source>
</evidence>
<keyword evidence="2" id="KW-0812">Transmembrane</keyword>
<feature type="transmembrane region" description="Helical" evidence="2">
    <location>
        <begin position="44"/>
        <end position="63"/>
    </location>
</feature>